<organism evidence="17 19">
    <name type="scientific">Marasmiellus scandens</name>
    <dbReference type="NCBI Taxonomy" id="2682957"/>
    <lineage>
        <taxon>Eukaryota</taxon>
        <taxon>Fungi</taxon>
        <taxon>Dikarya</taxon>
        <taxon>Basidiomycota</taxon>
        <taxon>Agaricomycotina</taxon>
        <taxon>Agaricomycetes</taxon>
        <taxon>Agaricomycetidae</taxon>
        <taxon>Agaricales</taxon>
        <taxon>Marasmiineae</taxon>
        <taxon>Omphalotaceae</taxon>
        <taxon>Marasmiellus</taxon>
    </lineage>
</organism>
<keyword evidence="3" id="KW-0964">Secreted</keyword>
<dbReference type="PRINTS" id="PR00458">
    <property type="entry name" value="PEROXIDASE"/>
</dbReference>
<keyword evidence="9 14" id="KW-0560">Oxidoreductase</keyword>
<evidence type="ECO:0000256" key="15">
    <source>
        <dbReference type="SAM" id="MobiDB-lite"/>
    </source>
</evidence>
<evidence type="ECO:0000313" key="17">
    <source>
        <dbReference type="EMBL" id="KAK7443162.1"/>
    </source>
</evidence>
<dbReference type="PROSITE" id="PS00435">
    <property type="entry name" value="PEROXIDASE_1"/>
    <property type="match status" value="1"/>
</dbReference>
<dbReference type="Proteomes" id="UP001498398">
    <property type="component" value="Unassembled WGS sequence"/>
</dbReference>
<feature type="region of interest" description="Disordered" evidence="15">
    <location>
        <begin position="323"/>
        <end position="354"/>
    </location>
</feature>
<dbReference type="Gene3D" id="1.10.420.10">
    <property type="entry name" value="Peroxidase, domain 2"/>
    <property type="match status" value="1"/>
</dbReference>
<gene>
    <name evidence="17" type="primary">GP1_12</name>
    <name evidence="18" type="synonym">GP1_10</name>
    <name evidence="18" type="ORF">VKT23_013478</name>
    <name evidence="17" type="ORF">VKT23_015760</name>
</gene>
<evidence type="ECO:0000256" key="8">
    <source>
        <dbReference type="ARBA" id="ARBA00022837"/>
    </source>
</evidence>
<evidence type="ECO:0000256" key="13">
    <source>
        <dbReference type="ARBA" id="ARBA00023324"/>
    </source>
</evidence>
<keyword evidence="4 14" id="KW-0575">Peroxidase</keyword>
<dbReference type="InterPro" id="IPR010255">
    <property type="entry name" value="Haem_peroxidase_sf"/>
</dbReference>
<dbReference type="SUPFAM" id="SSF48113">
    <property type="entry name" value="Heme-dependent peroxidases"/>
    <property type="match status" value="1"/>
</dbReference>
<sequence length="354" mass="37096">MVFKKALSALIVSLPVILAAPAEPALNPRCNALVPVAKDLLDNLFEGECGDAAHGALRLIFHDAIGISPTAGGGGADGSIIIFNATELTFPANDGIDDVLDTLGPFFLKHSNVLSPGDFVQFAGALSLAACPGAPRVKFVMGRPQPVAASPPDLVPEPFDSVDSILQRFSEVGFSPDEVIALLSSHSVAGADTVDPTIPGTPFDSTHNVFDTNIFIDVLLKGTLFPGTADNQGEVMSSINGTLRLQSDSELARDSRTACTWQAFATNQQLMAARFGPALFKLSLLGQNANELTDCSALIPQPPAFRGRPMFPPGQFLKDIEQSCAGTPFPNLPTQPGPPLDVPAIPQADGDDDS</sequence>
<comment type="subcellular location">
    <subcellularLocation>
        <location evidence="1">Secreted</location>
    </subcellularLocation>
</comment>
<evidence type="ECO:0000313" key="19">
    <source>
        <dbReference type="Proteomes" id="UP001498398"/>
    </source>
</evidence>
<keyword evidence="19" id="KW-1185">Reference proteome</keyword>
<dbReference type="Gene3D" id="1.10.520.10">
    <property type="match status" value="1"/>
</dbReference>
<dbReference type="PROSITE" id="PS00436">
    <property type="entry name" value="PEROXIDASE_2"/>
    <property type="match status" value="1"/>
</dbReference>
<dbReference type="InterPro" id="IPR019794">
    <property type="entry name" value="Peroxidases_AS"/>
</dbReference>
<name>A0ABR1IWF0_9AGAR</name>
<keyword evidence="5" id="KW-0349">Heme</keyword>
<evidence type="ECO:0000256" key="4">
    <source>
        <dbReference type="ARBA" id="ARBA00022559"/>
    </source>
</evidence>
<comment type="caution">
    <text evidence="17">The sequence shown here is derived from an EMBL/GenBank/DDBJ whole genome shotgun (WGS) entry which is preliminary data.</text>
</comment>
<evidence type="ECO:0000256" key="1">
    <source>
        <dbReference type="ARBA" id="ARBA00004613"/>
    </source>
</evidence>
<keyword evidence="11" id="KW-1015">Disulfide bond</keyword>
<evidence type="ECO:0000256" key="12">
    <source>
        <dbReference type="ARBA" id="ARBA00023180"/>
    </source>
</evidence>
<keyword evidence="13" id="KW-0376">Hydrogen peroxide</keyword>
<dbReference type="PANTHER" id="PTHR31356:SF66">
    <property type="entry name" value="CATALASE-PEROXIDASE"/>
    <property type="match status" value="1"/>
</dbReference>
<feature type="chain" id="PRO_5044949058" description="Peroxidase" evidence="14">
    <location>
        <begin position="20"/>
        <end position="354"/>
    </location>
</feature>
<evidence type="ECO:0000256" key="7">
    <source>
        <dbReference type="ARBA" id="ARBA00022729"/>
    </source>
</evidence>
<feature type="signal peptide" evidence="14">
    <location>
        <begin position="1"/>
        <end position="19"/>
    </location>
</feature>
<evidence type="ECO:0000256" key="2">
    <source>
        <dbReference type="ARBA" id="ARBA00006089"/>
    </source>
</evidence>
<evidence type="ECO:0000256" key="14">
    <source>
        <dbReference type="RuleBase" id="RU363051"/>
    </source>
</evidence>
<dbReference type="EC" id="1.11.1.-" evidence="14"/>
<keyword evidence="6 14" id="KW-0479">Metal-binding</keyword>
<evidence type="ECO:0000259" key="16">
    <source>
        <dbReference type="PROSITE" id="PS50873"/>
    </source>
</evidence>
<keyword evidence="10" id="KW-0408">Iron</keyword>
<protein>
    <recommendedName>
        <fullName evidence="14">Peroxidase</fullName>
        <ecNumber evidence="14">1.11.1.-</ecNumber>
    </recommendedName>
</protein>
<dbReference type="InterPro" id="IPR024589">
    <property type="entry name" value="Ligninase_C"/>
</dbReference>
<comment type="similarity">
    <text evidence="2 14">Belongs to the peroxidase family. Ligninase subfamily.</text>
</comment>
<keyword evidence="12" id="KW-0325">Glycoprotein</keyword>
<keyword evidence="8 14" id="KW-0106">Calcium</keyword>
<evidence type="ECO:0000256" key="5">
    <source>
        <dbReference type="ARBA" id="ARBA00022617"/>
    </source>
</evidence>
<evidence type="ECO:0000313" key="18">
    <source>
        <dbReference type="EMBL" id="KAK7449337.1"/>
    </source>
</evidence>
<dbReference type="PROSITE" id="PS50873">
    <property type="entry name" value="PEROXIDASE_4"/>
    <property type="match status" value="1"/>
</dbReference>
<keyword evidence="7 14" id="KW-0732">Signal</keyword>
<evidence type="ECO:0000256" key="9">
    <source>
        <dbReference type="ARBA" id="ARBA00023002"/>
    </source>
</evidence>
<dbReference type="PANTHER" id="PTHR31356">
    <property type="entry name" value="THYLAKOID LUMENAL 29 KDA PROTEIN, CHLOROPLASTIC-RELATED"/>
    <property type="match status" value="1"/>
</dbReference>
<dbReference type="Pfam" id="PF00141">
    <property type="entry name" value="peroxidase"/>
    <property type="match status" value="1"/>
</dbReference>
<evidence type="ECO:0000256" key="11">
    <source>
        <dbReference type="ARBA" id="ARBA00023157"/>
    </source>
</evidence>
<feature type="domain" description="Plant heme peroxidase family profile" evidence="16">
    <location>
        <begin position="84"/>
        <end position="299"/>
    </location>
</feature>
<evidence type="ECO:0000256" key="3">
    <source>
        <dbReference type="ARBA" id="ARBA00022525"/>
    </source>
</evidence>
<dbReference type="EMBL" id="JBANRG010000055">
    <property type="protein sequence ID" value="KAK7443162.1"/>
    <property type="molecule type" value="Genomic_DNA"/>
</dbReference>
<reference evidence="17 19" key="1">
    <citation type="submission" date="2024-01" db="EMBL/GenBank/DDBJ databases">
        <title>A draft genome for the cacao thread blight pathogen Marasmiellus scandens.</title>
        <authorList>
            <person name="Baruah I.K."/>
            <person name="Leung J."/>
            <person name="Bukari Y."/>
            <person name="Amoako-Attah I."/>
            <person name="Meinhardt L.W."/>
            <person name="Bailey B.A."/>
            <person name="Cohen S.P."/>
        </authorList>
    </citation>
    <scope>NUCLEOTIDE SEQUENCE [LARGE SCALE GENOMIC DNA]</scope>
    <source>
        <strain evidence="17 19">GH-19</strain>
    </source>
</reference>
<comment type="cofactor">
    <cofactor evidence="14">
        <name>Ca(2+)</name>
        <dbReference type="ChEBI" id="CHEBI:29108"/>
    </cofactor>
    <text evidence="14">Binds 2 calcium ions per subunit.</text>
</comment>
<dbReference type="Pfam" id="PF11895">
    <property type="entry name" value="Peroxidase_ext"/>
    <property type="match status" value="1"/>
</dbReference>
<dbReference type="EMBL" id="JBANRG010000036">
    <property type="protein sequence ID" value="KAK7449337.1"/>
    <property type="molecule type" value="Genomic_DNA"/>
</dbReference>
<accession>A0ABR1IWF0</accession>
<dbReference type="InterPro" id="IPR002016">
    <property type="entry name" value="Haem_peroxidase"/>
</dbReference>
<evidence type="ECO:0000256" key="10">
    <source>
        <dbReference type="ARBA" id="ARBA00023004"/>
    </source>
</evidence>
<dbReference type="CDD" id="cd00692">
    <property type="entry name" value="ligninase"/>
    <property type="match status" value="1"/>
</dbReference>
<dbReference type="InterPro" id="IPR001621">
    <property type="entry name" value="Ligninase"/>
</dbReference>
<dbReference type="InterPro" id="IPR019793">
    <property type="entry name" value="Peroxidases_heam-ligand_BS"/>
</dbReference>
<dbReference type="GO" id="GO:0016689">
    <property type="term" value="F:manganese peroxidase activity"/>
    <property type="evidence" value="ECO:0007669"/>
    <property type="project" value="UniProtKB-EC"/>
</dbReference>
<feature type="compositionally biased region" description="Pro residues" evidence="15">
    <location>
        <begin position="330"/>
        <end position="341"/>
    </location>
</feature>
<proteinExistence type="inferred from homology"/>
<dbReference type="InterPro" id="IPR044831">
    <property type="entry name" value="Ccp1-like"/>
</dbReference>
<evidence type="ECO:0000256" key="6">
    <source>
        <dbReference type="ARBA" id="ARBA00022723"/>
    </source>
</evidence>
<dbReference type="PRINTS" id="PR00462">
    <property type="entry name" value="LIGNINASE"/>
</dbReference>